<keyword evidence="6" id="KW-0813">Transport</keyword>
<evidence type="ECO:0000313" key="8">
    <source>
        <dbReference type="Proteomes" id="UP000004713"/>
    </source>
</evidence>
<evidence type="ECO:0000256" key="6">
    <source>
        <dbReference type="HAMAP-Rule" id="MF_01844"/>
    </source>
</evidence>
<evidence type="ECO:0000313" key="7">
    <source>
        <dbReference type="EMBL" id="EDS15750.1"/>
    </source>
</evidence>
<feature type="transmembrane region" description="Helical" evidence="6">
    <location>
        <begin position="361"/>
        <end position="382"/>
    </location>
</feature>
<dbReference type="InterPro" id="IPR023171">
    <property type="entry name" value="Na/H_antiporter_dom_sf"/>
</dbReference>
<comment type="function">
    <text evidence="6">Na(+)/H(+) antiporter that extrudes sodium in exchange for external protons.</text>
</comment>
<proteinExistence type="inferred from homology"/>
<dbReference type="InterPro" id="IPR004670">
    <property type="entry name" value="NhaA"/>
</dbReference>
<dbReference type="HAMAP" id="MF_01844">
    <property type="entry name" value="NhaA"/>
    <property type="match status" value="1"/>
</dbReference>
<dbReference type="Pfam" id="PF06965">
    <property type="entry name" value="Na_H_antiport_1"/>
    <property type="match status" value="1"/>
</dbReference>
<dbReference type="PANTHER" id="PTHR30341:SF0">
    <property type="entry name" value="NA(+)_H(+) ANTIPORTER NHAA"/>
    <property type="match status" value="1"/>
</dbReference>
<feature type="transmembrane region" description="Helical" evidence="6">
    <location>
        <begin position="328"/>
        <end position="349"/>
    </location>
</feature>
<feature type="transmembrane region" description="Helical" evidence="6">
    <location>
        <begin position="35"/>
        <end position="54"/>
    </location>
</feature>
<dbReference type="GO" id="GO:0006885">
    <property type="term" value="P:regulation of pH"/>
    <property type="evidence" value="ECO:0007669"/>
    <property type="project" value="UniProtKB-UniRule"/>
</dbReference>
<organism evidence="7 8">
    <name type="scientific">Bacteroides stercoris ATCC 43183</name>
    <dbReference type="NCBI Taxonomy" id="449673"/>
    <lineage>
        <taxon>Bacteria</taxon>
        <taxon>Pseudomonadati</taxon>
        <taxon>Bacteroidota</taxon>
        <taxon>Bacteroidia</taxon>
        <taxon>Bacteroidales</taxon>
        <taxon>Bacteroidaceae</taxon>
        <taxon>Bacteroides</taxon>
    </lineage>
</organism>
<dbReference type="GO" id="GO:0015385">
    <property type="term" value="F:sodium:proton antiporter activity"/>
    <property type="evidence" value="ECO:0007669"/>
    <property type="project" value="UniProtKB-UniRule"/>
</dbReference>
<dbReference type="NCBIfam" id="TIGR00773">
    <property type="entry name" value="NhaA"/>
    <property type="match status" value="1"/>
</dbReference>
<name>B0NNN0_BACSE</name>
<feature type="transmembrane region" description="Helical" evidence="6">
    <location>
        <begin position="182"/>
        <end position="204"/>
    </location>
</feature>
<feature type="transmembrane region" description="Helical" evidence="6">
    <location>
        <begin position="402"/>
        <end position="422"/>
    </location>
</feature>
<comment type="subcellular location">
    <subcellularLocation>
        <location evidence="1">Cell inner membrane</location>
        <topology evidence="1">Multi-pass membrane protein</topology>
    </subcellularLocation>
    <subcellularLocation>
        <location evidence="6">Cell membrane</location>
        <topology evidence="6">Multi-pass membrane protein</topology>
    </subcellularLocation>
</comment>
<dbReference type="PANTHER" id="PTHR30341">
    <property type="entry name" value="SODIUM ION/PROTON ANTIPORTER NHAA-RELATED"/>
    <property type="match status" value="1"/>
</dbReference>
<evidence type="ECO:0000256" key="4">
    <source>
        <dbReference type="ARBA" id="ARBA00022989"/>
    </source>
</evidence>
<feature type="transmembrane region" description="Helical" evidence="6">
    <location>
        <begin position="239"/>
        <end position="267"/>
    </location>
</feature>
<keyword evidence="5 6" id="KW-0472">Membrane</keyword>
<evidence type="ECO:0000256" key="3">
    <source>
        <dbReference type="ARBA" id="ARBA00022692"/>
    </source>
</evidence>
<comment type="caution">
    <text evidence="7">The sequence shown here is derived from an EMBL/GenBank/DDBJ whole genome shotgun (WGS) entry which is preliminary data.</text>
</comment>
<comment type="catalytic activity">
    <reaction evidence="6">
        <text>Na(+)(in) + 2 H(+)(out) = Na(+)(out) + 2 H(+)(in)</text>
        <dbReference type="Rhea" id="RHEA:29251"/>
        <dbReference type="ChEBI" id="CHEBI:15378"/>
        <dbReference type="ChEBI" id="CHEBI:29101"/>
    </reaction>
</comment>
<dbReference type="eggNOG" id="COG3004">
    <property type="taxonomic scope" value="Bacteria"/>
</dbReference>
<keyword evidence="6" id="KW-0915">Sodium</keyword>
<dbReference type="AlphaFoldDB" id="B0NNN0"/>
<dbReference type="Proteomes" id="UP000004713">
    <property type="component" value="Unassembled WGS sequence"/>
</dbReference>
<keyword evidence="4 6" id="KW-1133">Transmembrane helix</keyword>
<dbReference type="EMBL" id="ABFZ02000018">
    <property type="protein sequence ID" value="EDS15750.1"/>
    <property type="molecule type" value="Genomic_DNA"/>
</dbReference>
<dbReference type="GO" id="GO:0005886">
    <property type="term" value="C:plasma membrane"/>
    <property type="evidence" value="ECO:0007669"/>
    <property type="project" value="UniProtKB-SubCell"/>
</dbReference>
<dbReference type="Gene3D" id="1.20.1530.10">
    <property type="entry name" value="Na+/H+ antiporter like domain"/>
    <property type="match status" value="1"/>
</dbReference>
<comment type="similarity">
    <text evidence="6">Belongs to the NhaA Na(+)/H(+) (TC 2.A.33) antiporter family.</text>
</comment>
<keyword evidence="6" id="KW-0050">Antiport</keyword>
<accession>B0NNN0</accession>
<reference evidence="7 8" key="2">
    <citation type="submission" date="2007-11" db="EMBL/GenBank/DDBJ databases">
        <authorList>
            <person name="Fulton L."/>
            <person name="Clifton S."/>
            <person name="Fulton B."/>
            <person name="Xu J."/>
            <person name="Minx P."/>
            <person name="Pepin K.H."/>
            <person name="Johnson M."/>
            <person name="Thiruvilangam P."/>
            <person name="Bhonagiri V."/>
            <person name="Nash W.E."/>
            <person name="Mardis E.R."/>
            <person name="Wilson R.K."/>
        </authorList>
    </citation>
    <scope>NUCLEOTIDE SEQUENCE [LARGE SCALE GENOMIC DNA]</scope>
    <source>
        <strain evidence="7 8">ATCC 43183</strain>
    </source>
</reference>
<sequence length="460" mass="49486">MIGLPPFLSFSENERTLQLKILMIILRTVKNISSLNIAASVLLFLAAILAAVVANSSLSPVYQDSLLQELHLRIGNFNLFSHGGHPLKMIEFINDCLMTVFFLAVGLEIKRELLVGELSSVRKAALPFIAACGGMVVPVVIYALSVASGTPETRGMAIPMATDIAFSLGVLSLLGKRVPLSLKIFLTAFAVVDDIGGILVIALFYSADVAYGYLIAAAVLYVFLYYMGKFGVTQKIFFLFFGVIIWYLFLQSGIHSTISGVILAFVIPARPRLDAGKYIERIRDIIGEFPVSKSDNIVLTNAQIATLKQVERASDYVISPLQSLEDNLHGAVSFVILPLFAFANAGVVFSGSGSIVGDVSIAVAAGLLLGKFLGIYLFTWLAVKSGVALMLAGMNWKNIAGVSLLGGIGFTVSLFIANLSFADEYPELLNQAKFGVLVGTVLAGVLGYVVLNWVLPEREK</sequence>
<keyword evidence="6" id="KW-0406">Ion transport</keyword>
<feature type="transmembrane region" description="Helical" evidence="6">
    <location>
        <begin position="89"/>
        <end position="109"/>
    </location>
</feature>
<evidence type="ECO:0000256" key="2">
    <source>
        <dbReference type="ARBA" id="ARBA00022475"/>
    </source>
</evidence>
<feature type="transmembrane region" description="Helical" evidence="6">
    <location>
        <begin position="156"/>
        <end position="175"/>
    </location>
</feature>
<protein>
    <recommendedName>
        <fullName evidence="6">Na(+)/H(+) antiporter NhaA</fullName>
    </recommendedName>
    <alternativeName>
        <fullName evidence="6">Sodium/proton antiporter NhaA</fullName>
    </alternativeName>
</protein>
<keyword evidence="3 6" id="KW-0812">Transmembrane</keyword>
<gene>
    <name evidence="6 7" type="primary">nhaA</name>
    <name evidence="7" type="ORF">BACSTE_01189</name>
</gene>
<keyword evidence="2 6" id="KW-1003">Cell membrane</keyword>
<feature type="transmembrane region" description="Helical" evidence="6">
    <location>
        <begin position="121"/>
        <end position="144"/>
    </location>
</feature>
<feature type="transmembrane region" description="Helical" evidence="6">
    <location>
        <begin position="210"/>
        <end position="227"/>
    </location>
</feature>
<feature type="transmembrane region" description="Helical" evidence="6">
    <location>
        <begin position="434"/>
        <end position="455"/>
    </location>
</feature>
<keyword evidence="6" id="KW-0739">Sodium transport</keyword>
<evidence type="ECO:0000256" key="1">
    <source>
        <dbReference type="ARBA" id="ARBA00004429"/>
    </source>
</evidence>
<dbReference type="HOGENOM" id="CLU_015803_1_2_10"/>
<reference evidence="7 8" key="1">
    <citation type="submission" date="2007-11" db="EMBL/GenBank/DDBJ databases">
        <title>Draft genome sequence of Bacteroides stercoris(ATCC 43183).</title>
        <authorList>
            <person name="Sudarsanam P."/>
            <person name="Ley R."/>
            <person name="Guruge J."/>
            <person name="Turnbaugh P.J."/>
            <person name="Mahowald M."/>
            <person name="Liep D."/>
            <person name="Gordon J."/>
        </authorList>
    </citation>
    <scope>NUCLEOTIDE SEQUENCE [LARGE SCALE GENOMIC DNA]</scope>
    <source>
        <strain evidence="7 8">ATCC 43183</strain>
    </source>
</reference>
<evidence type="ECO:0000256" key="5">
    <source>
        <dbReference type="ARBA" id="ARBA00023136"/>
    </source>
</evidence>